<feature type="compositionally biased region" description="Polar residues" evidence="1">
    <location>
        <begin position="105"/>
        <end position="126"/>
    </location>
</feature>
<dbReference type="Gene3D" id="3.40.50.150">
    <property type="entry name" value="Vaccinia Virus protein VP39"/>
    <property type="match status" value="1"/>
</dbReference>
<protein>
    <recommendedName>
        <fullName evidence="4">Spermidine synthase</fullName>
    </recommendedName>
</protein>
<reference evidence="2 3" key="1">
    <citation type="journal article" date="2015" name="PLoS Pathog.">
        <title>Leptomonas seymouri: Adaptations to the Dixenous Life Cycle Analyzed by Genome Sequencing, Transcriptome Profiling and Co-infection with Leishmania donovani.</title>
        <authorList>
            <person name="Kraeva N."/>
            <person name="Butenko A."/>
            <person name="Hlavacova J."/>
            <person name="Kostygov A."/>
            <person name="Myskova J."/>
            <person name="Grybchuk D."/>
            <person name="Lestinova T."/>
            <person name="Votypka J."/>
            <person name="Volf P."/>
            <person name="Opperdoes F."/>
            <person name="Flegontov P."/>
            <person name="Lukes J."/>
            <person name="Yurchenko V."/>
        </authorList>
    </citation>
    <scope>NUCLEOTIDE SEQUENCE [LARGE SCALE GENOMIC DNA]</scope>
    <source>
        <strain evidence="2 3">ATCC 30220</strain>
    </source>
</reference>
<organism evidence="2 3">
    <name type="scientific">Leptomonas seymouri</name>
    <dbReference type="NCBI Taxonomy" id="5684"/>
    <lineage>
        <taxon>Eukaryota</taxon>
        <taxon>Discoba</taxon>
        <taxon>Euglenozoa</taxon>
        <taxon>Kinetoplastea</taxon>
        <taxon>Metakinetoplastina</taxon>
        <taxon>Trypanosomatida</taxon>
        <taxon>Trypanosomatidae</taxon>
        <taxon>Leishmaniinae</taxon>
        <taxon>Leptomonas</taxon>
    </lineage>
</organism>
<dbReference type="InterPro" id="IPR029063">
    <property type="entry name" value="SAM-dependent_MTases_sf"/>
</dbReference>
<accession>A0A0N1PDJ0</accession>
<dbReference type="EMBL" id="LJSK01000034">
    <property type="protein sequence ID" value="KPI88991.1"/>
    <property type="molecule type" value="Genomic_DNA"/>
</dbReference>
<sequence>MVAQTGRRKRSTTALKFHSKRQRTISDAAVIRGVGIEFDRTLPFWRCYTDLRLASGRRPEVTQRTTQLLCRIPCKVFKRVDVVWARTQVQLREVMRSKPAPLGVTGTTSEPTTSFVSPSENSHHNGTTRTIEYTIDTLHFVHGDAYRKGAGSEHSFHVQSVVLRNAPAVLQCVAGAMVSFSFLVFTSLRLIHACAVRKCHIGQLSRQLEPSVQACAHCTSAPPLKRAKRTEAENASLQATPSLTSCSGAEILSSENSADASAALAFAELQRWCPPSSSRILILGMGGNSMALSLRAVLGPEAVIEVVEVEPAVVAACLRVGTLNDGDSNTTVHLQDVNVCLLTLPNRVYDFIFMDVFEPIGATMKNLHPWVAAAREKLTAGGLLVMNEHQLPSAEGLAPYVKLFGDGNVQAVNLRGWNESVVVCVAPGNPETDSYTLEISKSCTNVAFNVYEALLPGWLPHFSWLVRAKTHSFEKKRCRLWIS</sequence>
<dbReference type="SUPFAM" id="SSF53335">
    <property type="entry name" value="S-adenosyl-L-methionine-dependent methyltransferases"/>
    <property type="match status" value="1"/>
</dbReference>
<comment type="caution">
    <text evidence="2">The sequence shown here is derived from an EMBL/GenBank/DDBJ whole genome shotgun (WGS) entry which is preliminary data.</text>
</comment>
<keyword evidence="3" id="KW-1185">Reference proteome</keyword>
<dbReference type="OMA" id="LCRIPCK"/>
<gene>
    <name evidence="2" type="ORF">ABL78_1875</name>
</gene>
<dbReference type="VEuPathDB" id="TriTrypDB:Lsey_0034_0060"/>
<dbReference type="OrthoDB" id="271127at2759"/>
<dbReference type="AlphaFoldDB" id="A0A0N1PDJ0"/>
<evidence type="ECO:0000313" key="2">
    <source>
        <dbReference type="EMBL" id="KPI88991.1"/>
    </source>
</evidence>
<feature type="region of interest" description="Disordered" evidence="1">
    <location>
        <begin position="101"/>
        <end position="126"/>
    </location>
</feature>
<dbReference type="Proteomes" id="UP000038009">
    <property type="component" value="Unassembled WGS sequence"/>
</dbReference>
<evidence type="ECO:0000313" key="3">
    <source>
        <dbReference type="Proteomes" id="UP000038009"/>
    </source>
</evidence>
<name>A0A0N1PDJ0_LEPSE</name>
<proteinExistence type="predicted"/>
<evidence type="ECO:0000256" key="1">
    <source>
        <dbReference type="SAM" id="MobiDB-lite"/>
    </source>
</evidence>
<evidence type="ECO:0008006" key="4">
    <source>
        <dbReference type="Google" id="ProtNLM"/>
    </source>
</evidence>